<name>A0ACB0LJ57_TRIPR</name>
<evidence type="ECO:0000313" key="2">
    <source>
        <dbReference type="Proteomes" id="UP001177021"/>
    </source>
</evidence>
<accession>A0ACB0LJ57</accession>
<protein>
    <submittedName>
        <fullName evidence="1">Uncharacterized protein</fullName>
    </submittedName>
</protein>
<comment type="caution">
    <text evidence="1">The sequence shown here is derived from an EMBL/GenBank/DDBJ whole genome shotgun (WGS) entry which is preliminary data.</text>
</comment>
<proteinExistence type="predicted"/>
<reference evidence="1" key="1">
    <citation type="submission" date="2023-10" db="EMBL/GenBank/DDBJ databases">
        <authorList>
            <person name="Rodriguez Cubillos JULIANA M."/>
            <person name="De Vega J."/>
        </authorList>
    </citation>
    <scope>NUCLEOTIDE SEQUENCE</scope>
</reference>
<dbReference type="Proteomes" id="UP001177021">
    <property type="component" value="Unassembled WGS sequence"/>
</dbReference>
<gene>
    <name evidence="1" type="ORF">MILVUS5_LOCUS33631</name>
</gene>
<organism evidence="1 2">
    <name type="scientific">Trifolium pratense</name>
    <name type="common">Red clover</name>
    <dbReference type="NCBI Taxonomy" id="57577"/>
    <lineage>
        <taxon>Eukaryota</taxon>
        <taxon>Viridiplantae</taxon>
        <taxon>Streptophyta</taxon>
        <taxon>Embryophyta</taxon>
        <taxon>Tracheophyta</taxon>
        <taxon>Spermatophyta</taxon>
        <taxon>Magnoliopsida</taxon>
        <taxon>eudicotyledons</taxon>
        <taxon>Gunneridae</taxon>
        <taxon>Pentapetalae</taxon>
        <taxon>rosids</taxon>
        <taxon>fabids</taxon>
        <taxon>Fabales</taxon>
        <taxon>Fabaceae</taxon>
        <taxon>Papilionoideae</taxon>
        <taxon>50 kb inversion clade</taxon>
        <taxon>NPAAA clade</taxon>
        <taxon>Hologalegina</taxon>
        <taxon>IRL clade</taxon>
        <taxon>Trifolieae</taxon>
        <taxon>Trifolium</taxon>
    </lineage>
</organism>
<evidence type="ECO:0000313" key="1">
    <source>
        <dbReference type="EMBL" id="CAJ2669426.1"/>
    </source>
</evidence>
<sequence length="367" mass="41505">MAAIEAFSKSLIEEVHKWGCLKQTGVSLRYMMEFGSKPTDKNLLISAQFLQKELAIRIARRAIELETLPYGLSQRPAVLKVRDWYVDSFRDIRSYPEIKNMKDEKEFTDVIKAIKVRHNNVVPAMALGVQQLKKELTTKMGSEDLVEIHRFLDRFYLSRIGIRMLIGQHVELHNPNPPPHVVGYIHTKMSPVEVARNASDDARSMCLREYGSAPDINIYGDPDFTFPYVPAHLHLMVFELVKNSLRAVQERYMDSDKVAPPIRIIVADGLEDVTIKISDEGGGIPRSGLPKIFTYLYSTARNPLDEHADLEVADSVTTMAGYGYGIPISRLYARYFGGDLQIISMEGYGTDAYLHLSRLGDSQEPLP</sequence>
<keyword evidence="2" id="KW-1185">Reference proteome</keyword>
<dbReference type="EMBL" id="CASHSV030000615">
    <property type="protein sequence ID" value="CAJ2669426.1"/>
    <property type="molecule type" value="Genomic_DNA"/>
</dbReference>